<proteinExistence type="predicted"/>
<evidence type="ECO:0000313" key="2">
    <source>
        <dbReference type="Proteomes" id="UP000821845"/>
    </source>
</evidence>
<accession>A0ACB7SK92</accession>
<reference evidence="1" key="1">
    <citation type="submission" date="2020-05" db="EMBL/GenBank/DDBJ databases">
        <title>Large-scale comparative analyses of tick genomes elucidate their genetic diversity and vector capacities.</title>
        <authorList>
            <person name="Jia N."/>
            <person name="Wang J."/>
            <person name="Shi W."/>
            <person name="Du L."/>
            <person name="Sun Y."/>
            <person name="Zhan W."/>
            <person name="Jiang J."/>
            <person name="Wang Q."/>
            <person name="Zhang B."/>
            <person name="Ji P."/>
            <person name="Sakyi L.B."/>
            <person name="Cui X."/>
            <person name="Yuan T."/>
            <person name="Jiang B."/>
            <person name="Yang W."/>
            <person name="Lam T.T.-Y."/>
            <person name="Chang Q."/>
            <person name="Ding S."/>
            <person name="Wang X."/>
            <person name="Zhu J."/>
            <person name="Ruan X."/>
            <person name="Zhao L."/>
            <person name="Wei J."/>
            <person name="Que T."/>
            <person name="Du C."/>
            <person name="Cheng J."/>
            <person name="Dai P."/>
            <person name="Han X."/>
            <person name="Huang E."/>
            <person name="Gao Y."/>
            <person name="Liu J."/>
            <person name="Shao H."/>
            <person name="Ye R."/>
            <person name="Li L."/>
            <person name="Wei W."/>
            <person name="Wang X."/>
            <person name="Wang C."/>
            <person name="Yang T."/>
            <person name="Huo Q."/>
            <person name="Li W."/>
            <person name="Guo W."/>
            <person name="Chen H."/>
            <person name="Zhou L."/>
            <person name="Ni X."/>
            <person name="Tian J."/>
            <person name="Zhou Y."/>
            <person name="Sheng Y."/>
            <person name="Liu T."/>
            <person name="Pan Y."/>
            <person name="Xia L."/>
            <person name="Li J."/>
            <person name="Zhao F."/>
            <person name="Cao W."/>
        </authorList>
    </citation>
    <scope>NUCLEOTIDE SEQUENCE</scope>
    <source>
        <strain evidence="1">Hyas-2018</strain>
    </source>
</reference>
<dbReference type="Proteomes" id="UP000821845">
    <property type="component" value="Chromosome 3"/>
</dbReference>
<organism evidence="1 2">
    <name type="scientific">Hyalomma asiaticum</name>
    <name type="common">Tick</name>
    <dbReference type="NCBI Taxonomy" id="266040"/>
    <lineage>
        <taxon>Eukaryota</taxon>
        <taxon>Metazoa</taxon>
        <taxon>Ecdysozoa</taxon>
        <taxon>Arthropoda</taxon>
        <taxon>Chelicerata</taxon>
        <taxon>Arachnida</taxon>
        <taxon>Acari</taxon>
        <taxon>Parasitiformes</taxon>
        <taxon>Ixodida</taxon>
        <taxon>Ixodoidea</taxon>
        <taxon>Ixodidae</taxon>
        <taxon>Hyalomminae</taxon>
        <taxon>Hyalomma</taxon>
    </lineage>
</organism>
<sequence length="216" mass="25071">MAKMTNPEEERQYYRDVNRGTDESKRTSLVSCQKCDTIFSSEAKFKAHYDYKHSKRYRTTYQCSHCKYSTNDRWKMTMHERCHTGDKPHVCQVCERPFSRLDALKQHLNRHTLETPYVCSVCGQGFYSRSGLSRHRFKHMDATEYPIQCTQCGKTFTGKYHLKSHLVTHTHEKNYACDLCGGKYARRNALTKHKRKVHGATASSSPPVATASTEQD</sequence>
<comment type="caution">
    <text evidence="1">The sequence shown here is derived from an EMBL/GenBank/DDBJ whole genome shotgun (WGS) entry which is preliminary data.</text>
</comment>
<protein>
    <submittedName>
        <fullName evidence="1">Uncharacterized protein</fullName>
    </submittedName>
</protein>
<name>A0ACB7SK92_HYAAI</name>
<dbReference type="EMBL" id="CM023483">
    <property type="protein sequence ID" value="KAH6934985.1"/>
    <property type="molecule type" value="Genomic_DNA"/>
</dbReference>
<keyword evidence="2" id="KW-1185">Reference proteome</keyword>
<gene>
    <name evidence="1" type="ORF">HPB50_002668</name>
</gene>
<evidence type="ECO:0000313" key="1">
    <source>
        <dbReference type="EMBL" id="KAH6934985.1"/>
    </source>
</evidence>